<evidence type="ECO:0000313" key="2">
    <source>
        <dbReference type="Proteomes" id="UP001218188"/>
    </source>
</evidence>
<proteinExistence type="predicted"/>
<comment type="caution">
    <text evidence="1">The sequence shown here is derived from an EMBL/GenBank/DDBJ whole genome shotgun (WGS) entry which is preliminary data.</text>
</comment>
<reference evidence="1" key="1">
    <citation type="submission" date="2023-03" db="EMBL/GenBank/DDBJ databases">
        <title>Massive genome expansion in bonnet fungi (Mycena s.s.) driven by repeated elements and novel gene families across ecological guilds.</title>
        <authorList>
            <consortium name="Lawrence Berkeley National Laboratory"/>
            <person name="Harder C.B."/>
            <person name="Miyauchi S."/>
            <person name="Viragh M."/>
            <person name="Kuo A."/>
            <person name="Thoen E."/>
            <person name="Andreopoulos B."/>
            <person name="Lu D."/>
            <person name="Skrede I."/>
            <person name="Drula E."/>
            <person name="Henrissat B."/>
            <person name="Morin E."/>
            <person name="Kohler A."/>
            <person name="Barry K."/>
            <person name="LaButti K."/>
            <person name="Morin E."/>
            <person name="Salamov A."/>
            <person name="Lipzen A."/>
            <person name="Mereny Z."/>
            <person name="Hegedus B."/>
            <person name="Baldrian P."/>
            <person name="Stursova M."/>
            <person name="Weitz H."/>
            <person name="Taylor A."/>
            <person name="Grigoriev I.V."/>
            <person name="Nagy L.G."/>
            <person name="Martin F."/>
            <person name="Kauserud H."/>
        </authorList>
    </citation>
    <scope>NUCLEOTIDE SEQUENCE</scope>
    <source>
        <strain evidence="1">CBHHK200</strain>
    </source>
</reference>
<dbReference type="Proteomes" id="UP001218188">
    <property type="component" value="Unassembled WGS sequence"/>
</dbReference>
<dbReference type="AlphaFoldDB" id="A0AAD6SI41"/>
<sequence>MRPPHQAQKRTLPLRLRLSRGWCRRNNTRCVNASSHARCAAGECTRSRSSSFLRCASARNADAPLAPPPARGRAARAPRQRSGGGVALLHLVARRTGDGWMRRRGRGGVVGNQSEWALLWVLLERRLVGTVPGAGTQELVPACLRWAIFKRSPPEGGDTGEIYRHMASSRVEEEHLFEVPRSSGQAVAFDLRHAITIWSSLPRTSGLEAFSAILYWRIRQKYHKRLENGSRYGR</sequence>
<keyword evidence="2" id="KW-1185">Reference proteome</keyword>
<protein>
    <submittedName>
        <fullName evidence="1">Uncharacterized protein</fullName>
    </submittedName>
</protein>
<accession>A0AAD6SI41</accession>
<name>A0AAD6SI41_9AGAR</name>
<organism evidence="1 2">
    <name type="scientific">Mycena alexandri</name>
    <dbReference type="NCBI Taxonomy" id="1745969"/>
    <lineage>
        <taxon>Eukaryota</taxon>
        <taxon>Fungi</taxon>
        <taxon>Dikarya</taxon>
        <taxon>Basidiomycota</taxon>
        <taxon>Agaricomycotina</taxon>
        <taxon>Agaricomycetes</taxon>
        <taxon>Agaricomycetidae</taxon>
        <taxon>Agaricales</taxon>
        <taxon>Marasmiineae</taxon>
        <taxon>Mycenaceae</taxon>
        <taxon>Mycena</taxon>
    </lineage>
</organism>
<gene>
    <name evidence="1" type="ORF">C8F04DRAFT_1237562</name>
</gene>
<evidence type="ECO:0000313" key="1">
    <source>
        <dbReference type="EMBL" id="KAJ7028441.1"/>
    </source>
</evidence>
<dbReference type="EMBL" id="JARJCM010000112">
    <property type="protein sequence ID" value="KAJ7028441.1"/>
    <property type="molecule type" value="Genomic_DNA"/>
</dbReference>